<keyword evidence="3" id="KW-1185">Reference proteome</keyword>
<dbReference type="EMBL" id="VWPJ01000002">
    <property type="protein sequence ID" value="KAA5606973.1"/>
    <property type="molecule type" value="Genomic_DNA"/>
</dbReference>
<protein>
    <submittedName>
        <fullName evidence="2">Uncharacterized protein</fullName>
    </submittedName>
</protein>
<dbReference type="OrthoDB" id="7303877at2"/>
<comment type="caution">
    <text evidence="2">The sequence shown here is derived from an EMBL/GenBank/DDBJ whole genome shotgun (WGS) entry which is preliminary data.</text>
</comment>
<feature type="region of interest" description="Disordered" evidence="1">
    <location>
        <begin position="1"/>
        <end position="20"/>
    </location>
</feature>
<evidence type="ECO:0000256" key="1">
    <source>
        <dbReference type="SAM" id="MobiDB-lite"/>
    </source>
</evidence>
<proteinExistence type="predicted"/>
<evidence type="ECO:0000313" key="2">
    <source>
        <dbReference type="EMBL" id="KAA5606973.1"/>
    </source>
</evidence>
<reference evidence="2 3" key="1">
    <citation type="submission" date="2019-09" db="EMBL/GenBank/DDBJ databases">
        <title>Genome sequence of Roseospira marina, one of the more divergent members of the non-sulfur purple photosynthetic bacterial family, the Rhodospirillaceae.</title>
        <authorList>
            <person name="Meyer T."/>
            <person name="Kyndt J."/>
        </authorList>
    </citation>
    <scope>NUCLEOTIDE SEQUENCE [LARGE SCALE GENOMIC DNA]</scope>
    <source>
        <strain evidence="2 3">DSM 15113</strain>
    </source>
</reference>
<name>A0A5M6IFH3_9PROT</name>
<dbReference type="RefSeq" id="WP_150060984.1">
    <property type="nucleotide sequence ID" value="NZ_JACHII010000003.1"/>
</dbReference>
<organism evidence="2 3">
    <name type="scientific">Roseospira marina</name>
    <dbReference type="NCBI Taxonomy" id="140057"/>
    <lineage>
        <taxon>Bacteria</taxon>
        <taxon>Pseudomonadati</taxon>
        <taxon>Pseudomonadota</taxon>
        <taxon>Alphaproteobacteria</taxon>
        <taxon>Rhodospirillales</taxon>
        <taxon>Rhodospirillaceae</taxon>
        <taxon>Roseospira</taxon>
    </lineage>
</organism>
<evidence type="ECO:0000313" key="3">
    <source>
        <dbReference type="Proteomes" id="UP000324065"/>
    </source>
</evidence>
<dbReference type="Proteomes" id="UP000324065">
    <property type="component" value="Unassembled WGS sequence"/>
</dbReference>
<gene>
    <name evidence="2" type="ORF">F1188_03415</name>
</gene>
<dbReference type="AlphaFoldDB" id="A0A5M6IFH3"/>
<sequence>MARIGPKNNGPHGGSISLTTETDGAAMPVLADSHDVRVDLNERCFLFPTGKGVLHLVLSARAEPPTLEMRAVFGFNQTRADGTVDRFTLVEAHTLARAMIEGVYQARTQTVFLEGRRVALVCHTNGFVMVGPDECYELFLSGQTLITVAQGILRAVDKVARTEAH</sequence>
<accession>A0A5M6IFH3</accession>